<gene>
    <name evidence="4" type="ORF">BC961_1614</name>
</gene>
<protein>
    <submittedName>
        <fullName evidence="4">Uncharacterized protein DUF4339</fullName>
    </submittedName>
</protein>
<keyword evidence="2" id="KW-0812">Transmembrane</keyword>
<feature type="coiled-coil region" evidence="1">
    <location>
        <begin position="205"/>
        <end position="239"/>
    </location>
</feature>
<organism evidence="4 5">
    <name type="scientific">Flavobacterium weaverense</name>
    <dbReference type="NCBI Taxonomy" id="271156"/>
    <lineage>
        <taxon>Bacteria</taxon>
        <taxon>Pseudomonadati</taxon>
        <taxon>Bacteroidota</taxon>
        <taxon>Flavobacteriia</taxon>
        <taxon>Flavobacteriales</taxon>
        <taxon>Flavobacteriaceae</taxon>
        <taxon>Flavobacterium</taxon>
    </lineage>
</organism>
<dbReference type="Proteomes" id="UP000280368">
    <property type="component" value="Unassembled WGS sequence"/>
</dbReference>
<dbReference type="OrthoDB" id="9764015at2"/>
<accession>A0A3M0A9Y2</accession>
<keyword evidence="2" id="KW-1133">Transmembrane helix</keyword>
<proteinExistence type="predicted"/>
<dbReference type="Pfam" id="PF14237">
    <property type="entry name" value="GYF_2"/>
    <property type="match status" value="1"/>
</dbReference>
<keyword evidence="2" id="KW-0472">Membrane</keyword>
<dbReference type="InterPro" id="IPR025640">
    <property type="entry name" value="GYF_2"/>
</dbReference>
<evidence type="ECO:0000256" key="2">
    <source>
        <dbReference type="SAM" id="Phobius"/>
    </source>
</evidence>
<feature type="transmembrane region" description="Helical" evidence="2">
    <location>
        <begin position="93"/>
        <end position="113"/>
    </location>
</feature>
<comment type="caution">
    <text evidence="4">The sequence shown here is derived from an EMBL/GenBank/DDBJ whole genome shotgun (WGS) entry which is preliminary data.</text>
</comment>
<evidence type="ECO:0000256" key="1">
    <source>
        <dbReference type="SAM" id="Coils"/>
    </source>
</evidence>
<evidence type="ECO:0000259" key="3">
    <source>
        <dbReference type="Pfam" id="PF14237"/>
    </source>
</evidence>
<reference evidence="4 5" key="1">
    <citation type="submission" date="2018-10" db="EMBL/GenBank/DDBJ databases">
        <title>Genomic Encyclopedia of Archaeal and Bacterial Type Strains, Phase II (KMG-II): from individual species to whole genera.</title>
        <authorList>
            <person name="Goeker M."/>
        </authorList>
    </citation>
    <scope>NUCLEOTIDE SEQUENCE [LARGE SCALE GENOMIC DNA]</scope>
    <source>
        <strain evidence="4 5">DSM 19727</strain>
    </source>
</reference>
<evidence type="ECO:0000313" key="4">
    <source>
        <dbReference type="EMBL" id="RMA75912.1"/>
    </source>
</evidence>
<dbReference type="EMBL" id="REFH01000009">
    <property type="protein sequence ID" value="RMA75912.1"/>
    <property type="molecule type" value="Genomic_DNA"/>
</dbReference>
<dbReference type="AlphaFoldDB" id="A0A3M0A9Y2"/>
<dbReference type="RefSeq" id="WP_121925289.1">
    <property type="nucleotide sequence ID" value="NZ_CBCSGA010000003.1"/>
</dbReference>
<keyword evidence="1" id="KW-0175">Coiled coil</keyword>
<feature type="coiled-coil region" evidence="1">
    <location>
        <begin position="118"/>
        <end position="150"/>
    </location>
</feature>
<sequence length="245" mass="28320">MNSYYIHDGTESAGPFDIAQLKAKLITKSTPVWCAGMDDWKYAGDVVELQNLFVVTPPPIKIFPLVTKQEVEADIEPEEEISDSKILGIDSTLFYVLSGLLVLIVVTTIFSFFQNQRSAELEQRNNATEKENLQVQLEQKRVEKEKKQVIEQEKIEFERVLKERKISLNSRLVEVQQKLFVAVSGLDQAKDRLAKAQDFQFLRSENERENDINKSQQEIDTLNSEIIELKKEMDHIYLELEKIKV</sequence>
<keyword evidence="5" id="KW-1185">Reference proteome</keyword>
<evidence type="ECO:0000313" key="5">
    <source>
        <dbReference type="Proteomes" id="UP000280368"/>
    </source>
</evidence>
<feature type="domain" description="GYF" evidence="3">
    <location>
        <begin position="4"/>
        <end position="49"/>
    </location>
</feature>
<name>A0A3M0A9Y2_9FLAO</name>